<dbReference type="Gene3D" id="3.30.565.10">
    <property type="entry name" value="Histidine kinase-like ATPase, C-terminal domain"/>
    <property type="match status" value="1"/>
</dbReference>
<dbReference type="Gene3D" id="2.60.40.10">
    <property type="entry name" value="Immunoglobulins"/>
    <property type="match status" value="1"/>
</dbReference>
<dbReference type="PROSITE" id="PS50109">
    <property type="entry name" value="HIS_KIN"/>
    <property type="match status" value="1"/>
</dbReference>
<dbReference type="InterPro" id="IPR013783">
    <property type="entry name" value="Ig-like_fold"/>
</dbReference>
<dbReference type="InterPro" id="IPR005467">
    <property type="entry name" value="His_kinase_dom"/>
</dbReference>
<dbReference type="SUPFAM" id="SSF47384">
    <property type="entry name" value="Homodimeric domain of signal transducing histidine kinase"/>
    <property type="match status" value="1"/>
</dbReference>
<evidence type="ECO:0000313" key="6">
    <source>
        <dbReference type="EMBL" id="KRG27212.1"/>
    </source>
</evidence>
<dbReference type="SUPFAM" id="SSF63829">
    <property type="entry name" value="Calcium-dependent phosphotriesterase"/>
    <property type="match status" value="2"/>
</dbReference>
<dbReference type="GO" id="GO:0000155">
    <property type="term" value="F:phosphorelay sensor kinase activity"/>
    <property type="evidence" value="ECO:0007669"/>
    <property type="project" value="InterPro"/>
</dbReference>
<dbReference type="PANTHER" id="PTHR43547">
    <property type="entry name" value="TWO-COMPONENT HISTIDINE KINASE"/>
    <property type="match status" value="1"/>
</dbReference>
<dbReference type="EC" id="2.7.13.3" evidence="2"/>
<dbReference type="CDD" id="cd00082">
    <property type="entry name" value="HisKA"/>
    <property type="match status" value="1"/>
</dbReference>
<evidence type="ECO:0000256" key="3">
    <source>
        <dbReference type="ARBA" id="ARBA00022553"/>
    </source>
</evidence>
<dbReference type="EMBL" id="LKTP01000037">
    <property type="protein sequence ID" value="KRG27212.1"/>
    <property type="molecule type" value="Genomic_DNA"/>
</dbReference>
<dbReference type="Gene3D" id="2.130.10.10">
    <property type="entry name" value="YVTN repeat-like/Quinoprotein amine dehydrogenase"/>
    <property type="match status" value="6"/>
</dbReference>
<dbReference type="InterPro" id="IPR011110">
    <property type="entry name" value="Reg_prop"/>
</dbReference>
<feature type="transmembrane region" description="Helical" evidence="4">
    <location>
        <begin position="961"/>
        <end position="979"/>
    </location>
</feature>
<dbReference type="STRING" id="270918.APR42_11950"/>
<dbReference type="InterPro" id="IPR036890">
    <property type="entry name" value="HATPase_C_sf"/>
</dbReference>
<comment type="catalytic activity">
    <reaction evidence="1">
        <text>ATP + protein L-histidine = ADP + protein N-phospho-L-histidine.</text>
        <dbReference type="EC" id="2.7.13.3"/>
    </reaction>
</comment>
<organism evidence="6 7">
    <name type="scientific">Salegentibacter mishustinae</name>
    <dbReference type="NCBI Taxonomy" id="270918"/>
    <lineage>
        <taxon>Bacteria</taxon>
        <taxon>Pseudomonadati</taxon>
        <taxon>Bacteroidota</taxon>
        <taxon>Flavobacteriia</taxon>
        <taxon>Flavobacteriales</taxon>
        <taxon>Flavobacteriaceae</taxon>
        <taxon>Salegentibacter</taxon>
    </lineage>
</organism>
<dbReference type="InterPro" id="IPR003661">
    <property type="entry name" value="HisK_dim/P_dom"/>
</dbReference>
<dbReference type="SUPFAM" id="SSF55874">
    <property type="entry name" value="ATPase domain of HSP90 chaperone/DNA topoisomerase II/histidine kinase"/>
    <property type="match status" value="1"/>
</dbReference>
<keyword evidence="3" id="KW-0597">Phosphoprotein</keyword>
<dbReference type="InterPro" id="IPR036097">
    <property type="entry name" value="HisK_dim/P_sf"/>
</dbReference>
<accession>A0A0Q9Z326</accession>
<protein>
    <recommendedName>
        <fullName evidence="2">histidine kinase</fullName>
        <ecNumber evidence="2">2.7.13.3</ecNumber>
    </recommendedName>
</protein>
<dbReference type="InterPro" id="IPR015943">
    <property type="entry name" value="WD40/YVTN_repeat-like_dom_sf"/>
</dbReference>
<keyword evidence="7" id="KW-1185">Reference proteome</keyword>
<dbReference type="InterPro" id="IPR003594">
    <property type="entry name" value="HATPase_dom"/>
</dbReference>
<dbReference type="AlphaFoldDB" id="A0A0Q9Z326"/>
<dbReference type="Proteomes" id="UP000051643">
    <property type="component" value="Unassembled WGS sequence"/>
</dbReference>
<evidence type="ECO:0000256" key="1">
    <source>
        <dbReference type="ARBA" id="ARBA00000085"/>
    </source>
</evidence>
<reference evidence="6" key="1">
    <citation type="submission" date="2015-10" db="EMBL/GenBank/DDBJ databases">
        <title>Draft genome sequence of Salegentibacter mishustinae KCTC 12263.</title>
        <authorList>
            <person name="Lin W."/>
            <person name="Zheng Q."/>
        </authorList>
    </citation>
    <scope>NUCLEOTIDE SEQUENCE [LARGE SCALE GENOMIC DNA]</scope>
    <source>
        <strain evidence="6">KCTC 12263</strain>
    </source>
</reference>
<dbReference type="InterPro" id="IPR004358">
    <property type="entry name" value="Sig_transdc_His_kin-like_C"/>
</dbReference>
<sequence>MLIITKKFNSIKPDSNRCGIKRKAFDLFFLVGCRKFVGSIVSLICLLAQFSCQNIDNKSFDQGLKDTANISIPKIIYLDSLSDTLQPKKIWIKDNSPRKVLPIPGTQTEAYTIQDGHNESLTILPPQIIQRSYLKNEKGEAILDEEGNHYYLGDGGISHFKTFTTDDGLSLDNITSSLLDQSGNLWLGTWGGGISKFDGISFTNFTTAHGLSNNLIHCLAEDQEGNIWIGTEGGGISIYDGYTFTIKNTSDGLANDVIYGITQVGNGNIWIAAGEGGASKYDGENFTTYNQNNGLQGNSIIKIAEDNNGFIWFATGSNGISRFDGESFLDFSEKDGLAENAINCIKIDSSGNIWIGTKGGGISKYQESPDLEEKGTFTNFTTSKGLGHNDVWDIEEDLEGNLWFATDGGGVSKFDGEKFTTYTTAQGLPENVVYSISIDGKGSLWFGTAGGGLSLYTGSAFNNFTSDFGLANNSVYGILEDDSGNLWFGTDGGGISKYNGKSFTNFTSDQGLPNPLVISALKDKKGQLWFGTGGGGIALYKKESIQSKKPSFTVFDTSNGLPNDIIYALKEDSQGNIWIGTIGAGLVKFDWNTEPSGQSGFITFNADHGLGSNYIYSILEDRKGNLWVGTAGGGVSKFDGKSFINFTTAQGLSNNIVWSILEDKAGNLWFATQGGGVSRFDGQSFSSFTIKEGLSDDTVYDLLEDKEGNIFIGSNHGFTVIPAKVATLPFPEISGSLEYYNTANGYPVKDVNKGMYLDRSGNIWAGNGSDKTGLVKFNYQALRKNQKRPSLKIKNIGINEQPISWISLQKFNDENGVSDSLKSLAYITDEVRVFGRTLTDEERKAQQEEFSKVQFSEITRFENFPENLTLPYSQNQITIDFGTDELIRPNLIEYQYILEGYSKSWSPVIKNSLATFGNIGEGDYVFKVKARFKGPAKGEGKEWSEEIFYRFSVLPPWYRTWWAYLIYLILFMVVIRRIHVFQKNRTIRKERDRMQQRELEHAKEIEKAYLDLKTTQAQLIQQEKLASLGQLTAGIAHEIKNPLNFVNNFSEVSREMMQEVREEIETVKAYRDRPLPTGSLDEISAILDDIESNLEKIHHHGTRADGIVTSMLQHSRGGSDKMEPTDLNALIKEYVNLAFHGMRAKKNPINVDIDLQLDPKIKTLDLIEEDFSRVILNLTNNAFDAMWETADQRPLKLTVRTKQKLNAIQIEVEDNGTGIPDAIKDKILQPFFTTKKGTEGTGLGLSITNDIIKAHGGKLEVTSRVGEGTKFMIILER</sequence>
<keyword evidence="4" id="KW-0812">Transmembrane</keyword>
<dbReference type="SUPFAM" id="SSF101898">
    <property type="entry name" value="NHL repeat"/>
    <property type="match status" value="1"/>
</dbReference>
<keyword evidence="4" id="KW-1133">Transmembrane helix</keyword>
<dbReference type="SMART" id="SM00387">
    <property type="entry name" value="HATPase_c"/>
    <property type="match status" value="1"/>
</dbReference>
<dbReference type="Pfam" id="PF02518">
    <property type="entry name" value="HATPase_c"/>
    <property type="match status" value="1"/>
</dbReference>
<evidence type="ECO:0000256" key="4">
    <source>
        <dbReference type="SAM" id="Phobius"/>
    </source>
</evidence>
<comment type="caution">
    <text evidence="6">The sequence shown here is derived from an EMBL/GenBank/DDBJ whole genome shotgun (WGS) entry which is preliminary data.</text>
</comment>
<dbReference type="Pfam" id="PF07494">
    <property type="entry name" value="Reg_prop"/>
    <property type="match status" value="10"/>
</dbReference>
<feature type="domain" description="Histidine kinase" evidence="5">
    <location>
        <begin position="1034"/>
        <end position="1277"/>
    </location>
</feature>
<evidence type="ECO:0000313" key="7">
    <source>
        <dbReference type="Proteomes" id="UP000051643"/>
    </source>
</evidence>
<proteinExistence type="predicted"/>
<dbReference type="PRINTS" id="PR00344">
    <property type="entry name" value="BCTRLSENSOR"/>
</dbReference>
<dbReference type="Pfam" id="PF07495">
    <property type="entry name" value="Y_Y_Y"/>
    <property type="match status" value="1"/>
</dbReference>
<name>A0A0Q9Z326_9FLAO</name>
<evidence type="ECO:0000256" key="2">
    <source>
        <dbReference type="ARBA" id="ARBA00012438"/>
    </source>
</evidence>
<keyword evidence="4" id="KW-0472">Membrane</keyword>
<dbReference type="OrthoDB" id="9809670at2"/>
<evidence type="ECO:0000259" key="5">
    <source>
        <dbReference type="PROSITE" id="PS50109"/>
    </source>
</evidence>
<dbReference type="PANTHER" id="PTHR43547:SF2">
    <property type="entry name" value="HYBRID SIGNAL TRANSDUCTION HISTIDINE KINASE C"/>
    <property type="match status" value="1"/>
</dbReference>
<dbReference type="SMART" id="SM00388">
    <property type="entry name" value="HisKA"/>
    <property type="match status" value="1"/>
</dbReference>
<dbReference type="Gene3D" id="1.10.287.130">
    <property type="match status" value="1"/>
</dbReference>
<dbReference type="InterPro" id="IPR011123">
    <property type="entry name" value="Y_Y_Y"/>
</dbReference>
<gene>
    <name evidence="6" type="ORF">APR42_11950</name>
</gene>